<sequence>MDELGVAPKSNLKSVADLVCCSVLVFLDDPKVNIDVDKEELTPLVEFTCVVDGSLALITILGATGPRLIGGICKGEPKSNFFPKLMDDDDDEVDVATEVVAAVGLDEELKADDVEDDGLPVNMNRFLLLLDTN</sequence>
<dbReference type="AlphaFoldDB" id="A0A132A789"/>
<gene>
    <name evidence="1" type="ORF">QR98_0053010</name>
</gene>
<organism evidence="1 2">
    <name type="scientific">Sarcoptes scabiei</name>
    <name type="common">Itch mite</name>
    <name type="synonym">Acarus scabiei</name>
    <dbReference type="NCBI Taxonomy" id="52283"/>
    <lineage>
        <taxon>Eukaryota</taxon>
        <taxon>Metazoa</taxon>
        <taxon>Ecdysozoa</taxon>
        <taxon>Arthropoda</taxon>
        <taxon>Chelicerata</taxon>
        <taxon>Arachnida</taxon>
        <taxon>Acari</taxon>
        <taxon>Acariformes</taxon>
        <taxon>Sarcoptiformes</taxon>
        <taxon>Astigmata</taxon>
        <taxon>Psoroptidia</taxon>
        <taxon>Sarcoptoidea</taxon>
        <taxon>Sarcoptidae</taxon>
        <taxon>Sarcoptinae</taxon>
        <taxon>Sarcoptes</taxon>
    </lineage>
</organism>
<dbReference type="EMBL" id="JXLN01011121">
    <property type="protein sequence ID" value="KPM06822.1"/>
    <property type="molecule type" value="Genomic_DNA"/>
</dbReference>
<accession>A0A132A789</accession>
<reference evidence="1 2" key="1">
    <citation type="journal article" date="2015" name="Parasit. Vectors">
        <title>Draft genome of the scabies mite.</title>
        <authorList>
            <person name="Rider S.D.Jr."/>
            <person name="Morgan M.S."/>
            <person name="Arlian L.G."/>
        </authorList>
    </citation>
    <scope>NUCLEOTIDE SEQUENCE [LARGE SCALE GENOMIC DNA]</scope>
    <source>
        <strain evidence="1">Arlian Lab</strain>
    </source>
</reference>
<proteinExistence type="predicted"/>
<protein>
    <submittedName>
        <fullName evidence="1">Uncharacterized protein</fullName>
    </submittedName>
</protein>
<dbReference type="VEuPathDB" id="VectorBase:SSCA005578"/>
<dbReference type="Proteomes" id="UP000616769">
    <property type="component" value="Unassembled WGS sequence"/>
</dbReference>
<comment type="caution">
    <text evidence="1">The sequence shown here is derived from an EMBL/GenBank/DDBJ whole genome shotgun (WGS) entry which is preliminary data.</text>
</comment>
<evidence type="ECO:0000313" key="2">
    <source>
        <dbReference type="Proteomes" id="UP000616769"/>
    </source>
</evidence>
<evidence type="ECO:0000313" key="1">
    <source>
        <dbReference type="EMBL" id="KPM06822.1"/>
    </source>
</evidence>
<name>A0A132A789_SARSC</name>